<dbReference type="PANTHER" id="PTHR21109">
    <property type="entry name" value="MITOCHONDRIAL 28S RIBOSOMAL PROTEIN S21"/>
    <property type="match status" value="1"/>
</dbReference>
<dbReference type="GeneTree" id="ENSGT00500000045038"/>
<organism evidence="4 5">
    <name type="scientific">Cercocebus atys</name>
    <name type="common">Sooty mangabey</name>
    <name type="synonym">Cercocebus torquatus atys</name>
    <dbReference type="NCBI Taxonomy" id="9531"/>
    <lineage>
        <taxon>Eukaryota</taxon>
        <taxon>Metazoa</taxon>
        <taxon>Chordata</taxon>
        <taxon>Craniata</taxon>
        <taxon>Vertebrata</taxon>
        <taxon>Euteleostomi</taxon>
        <taxon>Mammalia</taxon>
        <taxon>Eutheria</taxon>
        <taxon>Euarchontoglires</taxon>
        <taxon>Primates</taxon>
        <taxon>Haplorrhini</taxon>
        <taxon>Catarrhini</taxon>
        <taxon>Cercopithecidae</taxon>
        <taxon>Cercopithecinae</taxon>
        <taxon>Cercocebus</taxon>
    </lineage>
</organism>
<dbReference type="GO" id="GO:1990904">
    <property type="term" value="C:ribonucleoprotein complex"/>
    <property type="evidence" value="ECO:0007669"/>
    <property type="project" value="UniProtKB-KW"/>
</dbReference>
<comment type="similarity">
    <text evidence="1">Belongs to the bacterial ribosomal protein bS21 family.</text>
</comment>
<sequence>MAKHLKFMARTVTRTLNRILTTDGLIEDLRHRRYYKKPCGRRHKESCERCRRIYNMEMAHKTNFLIRKNQSC</sequence>
<keyword evidence="3" id="KW-0687">Ribonucleoprotein</keyword>
<reference evidence="4" key="1">
    <citation type="submission" date="2025-08" db="UniProtKB">
        <authorList>
            <consortium name="Ensembl"/>
        </authorList>
    </citation>
    <scope>IDENTIFICATION</scope>
</reference>
<dbReference type="Gene3D" id="1.20.5.1150">
    <property type="entry name" value="Ribosomal protein S8"/>
    <property type="match status" value="1"/>
</dbReference>
<dbReference type="InterPro" id="IPR001911">
    <property type="entry name" value="Ribosomal_bS21"/>
</dbReference>
<dbReference type="InterPro" id="IPR038380">
    <property type="entry name" value="Ribosomal_bS21_sf"/>
</dbReference>
<dbReference type="STRING" id="9531.ENSCATP00000003026"/>
<evidence type="ECO:0000313" key="5">
    <source>
        <dbReference type="Proteomes" id="UP000233060"/>
    </source>
</evidence>
<evidence type="ECO:0000256" key="3">
    <source>
        <dbReference type="ARBA" id="ARBA00023274"/>
    </source>
</evidence>
<reference evidence="4" key="2">
    <citation type="submission" date="2025-09" db="UniProtKB">
        <authorList>
            <consortium name="Ensembl"/>
        </authorList>
    </citation>
    <scope>IDENTIFICATION</scope>
</reference>
<dbReference type="OMA" id="SYERCKR"/>
<protein>
    <submittedName>
        <fullName evidence="4">Uncharacterized protein</fullName>
    </submittedName>
</protein>
<dbReference type="GO" id="GO:0003735">
    <property type="term" value="F:structural constituent of ribosome"/>
    <property type="evidence" value="ECO:0007669"/>
    <property type="project" value="InterPro"/>
</dbReference>
<dbReference type="Ensembl" id="ENSCATT00000013874.1">
    <property type="protein sequence ID" value="ENSCATP00000003026.1"/>
    <property type="gene ID" value="ENSCATG00000012398.1"/>
</dbReference>
<keyword evidence="5" id="KW-1185">Reference proteome</keyword>
<dbReference type="AlphaFoldDB" id="A0A2K5KQQ6"/>
<keyword evidence="2" id="KW-0689">Ribosomal protein</keyword>
<evidence type="ECO:0000313" key="4">
    <source>
        <dbReference type="Ensembl" id="ENSCATP00000003026.1"/>
    </source>
</evidence>
<dbReference type="PANTHER" id="PTHR21109:SF10">
    <property type="entry name" value="MITOCHONDRIAL RIBOSOMAL PROTEIN S21"/>
    <property type="match status" value="1"/>
</dbReference>
<dbReference type="Pfam" id="PF01165">
    <property type="entry name" value="Ribosomal_S21"/>
    <property type="match status" value="1"/>
</dbReference>
<accession>A0A2K5KQQ6</accession>
<evidence type="ECO:0000256" key="1">
    <source>
        <dbReference type="ARBA" id="ARBA00006640"/>
    </source>
</evidence>
<dbReference type="Proteomes" id="UP000233060">
    <property type="component" value="Unassembled WGS sequence"/>
</dbReference>
<dbReference type="GO" id="GO:0005840">
    <property type="term" value="C:ribosome"/>
    <property type="evidence" value="ECO:0007669"/>
    <property type="project" value="UniProtKB-KW"/>
</dbReference>
<dbReference type="GO" id="GO:0006412">
    <property type="term" value="P:translation"/>
    <property type="evidence" value="ECO:0007669"/>
    <property type="project" value="InterPro"/>
</dbReference>
<proteinExistence type="inferred from homology"/>
<dbReference type="Bgee" id="ENSCATG00000012398">
    <property type="expression patterns" value="Expressed in skeletal muscle tissue and 6 other cell types or tissues"/>
</dbReference>
<evidence type="ECO:0000256" key="2">
    <source>
        <dbReference type="ARBA" id="ARBA00022980"/>
    </source>
</evidence>
<dbReference type="NCBIfam" id="TIGR00030">
    <property type="entry name" value="S21p"/>
    <property type="match status" value="1"/>
</dbReference>
<name>A0A2K5KQQ6_CERAT</name>